<keyword evidence="7" id="KW-1185">Reference proteome</keyword>
<dbReference type="SUPFAM" id="SSF47413">
    <property type="entry name" value="lambda repressor-like DNA-binding domains"/>
    <property type="match status" value="1"/>
</dbReference>
<dbReference type="Pfam" id="PF00356">
    <property type="entry name" value="LacI"/>
    <property type="match status" value="1"/>
</dbReference>
<evidence type="ECO:0000313" key="6">
    <source>
        <dbReference type="EMBL" id="MXQ55035.1"/>
    </source>
</evidence>
<reference evidence="6 7" key="1">
    <citation type="submission" date="2019-12" db="EMBL/GenBank/DDBJ databases">
        <title>Whole-genome analyses of novel actinobacteria.</title>
        <authorList>
            <person name="Sahin N."/>
            <person name="Saygin H."/>
        </authorList>
    </citation>
    <scope>NUCLEOTIDE SEQUENCE [LARGE SCALE GENOMIC DNA]</scope>
    <source>
        <strain evidence="6 7">KC615</strain>
    </source>
</reference>
<dbReference type="PROSITE" id="PS50932">
    <property type="entry name" value="HTH_LACI_2"/>
    <property type="match status" value="1"/>
</dbReference>
<feature type="domain" description="HTH lacI-type" evidence="5">
    <location>
        <begin position="2"/>
        <end position="56"/>
    </location>
</feature>
<dbReference type="PANTHER" id="PTHR30146:SF95">
    <property type="entry name" value="RIBOSE OPERON REPRESSOR"/>
    <property type="match status" value="1"/>
</dbReference>
<name>A0A6I4VYJ6_9BACL</name>
<keyword evidence="4" id="KW-0804">Transcription</keyword>
<gene>
    <name evidence="6" type="ORF">GSM42_15185</name>
</gene>
<dbReference type="PANTHER" id="PTHR30146">
    <property type="entry name" value="LACI-RELATED TRANSCRIPTIONAL REPRESSOR"/>
    <property type="match status" value="1"/>
</dbReference>
<evidence type="ECO:0000313" key="7">
    <source>
        <dbReference type="Proteomes" id="UP000430692"/>
    </source>
</evidence>
<dbReference type="Pfam" id="PF00532">
    <property type="entry name" value="Peripla_BP_1"/>
    <property type="match status" value="1"/>
</dbReference>
<dbReference type="InterPro" id="IPR028082">
    <property type="entry name" value="Peripla_BP_I"/>
</dbReference>
<dbReference type="GO" id="GO:0003700">
    <property type="term" value="F:DNA-binding transcription factor activity"/>
    <property type="evidence" value="ECO:0007669"/>
    <property type="project" value="TreeGrafter"/>
</dbReference>
<dbReference type="InterPro" id="IPR000843">
    <property type="entry name" value="HTH_LacI"/>
</dbReference>
<accession>A0A6I4VYJ6</accession>
<evidence type="ECO:0000256" key="3">
    <source>
        <dbReference type="ARBA" id="ARBA00023125"/>
    </source>
</evidence>
<organism evidence="6 7">
    <name type="scientific">Shimazuella alba</name>
    <dbReference type="NCBI Taxonomy" id="2690964"/>
    <lineage>
        <taxon>Bacteria</taxon>
        <taxon>Bacillati</taxon>
        <taxon>Bacillota</taxon>
        <taxon>Bacilli</taxon>
        <taxon>Bacillales</taxon>
        <taxon>Thermoactinomycetaceae</taxon>
        <taxon>Shimazuella</taxon>
    </lineage>
</organism>
<dbReference type="Proteomes" id="UP000430692">
    <property type="component" value="Unassembled WGS sequence"/>
</dbReference>
<comment type="caution">
    <text evidence="6">The sequence shown here is derived from an EMBL/GenBank/DDBJ whole genome shotgun (WGS) entry which is preliminary data.</text>
</comment>
<dbReference type="AlphaFoldDB" id="A0A6I4VYJ6"/>
<keyword evidence="2" id="KW-0805">Transcription regulation</keyword>
<evidence type="ECO:0000259" key="5">
    <source>
        <dbReference type="PROSITE" id="PS50932"/>
    </source>
</evidence>
<dbReference type="PROSITE" id="PS00356">
    <property type="entry name" value="HTH_LACI_1"/>
    <property type="match status" value="1"/>
</dbReference>
<dbReference type="InterPro" id="IPR010982">
    <property type="entry name" value="Lambda_DNA-bd_dom_sf"/>
</dbReference>
<keyword evidence="1" id="KW-0678">Repressor</keyword>
<dbReference type="CDD" id="cd06291">
    <property type="entry name" value="PBP1_Qymf-like"/>
    <property type="match status" value="1"/>
</dbReference>
<dbReference type="RefSeq" id="WP_160802388.1">
    <property type="nucleotide sequence ID" value="NZ_WUUL01000011.1"/>
</dbReference>
<dbReference type="InterPro" id="IPR001761">
    <property type="entry name" value="Peripla_BP/Lac1_sug-bd_dom"/>
</dbReference>
<sequence>MATIRDVAKLAGVSVATVSRVLNNNGNVHKSTKEVVQAAITTLNYRPNEIARTLYKKNSRLLGLIIPDITNPFFTELARAIEDTAHRYGYTMVLCNTDEILEKEQHYMEVLKQRQADGCLMITNEKATFLDEELGIPIVALDRPIHSHIPFIQADHYQGGKIAAQTLLQKGSTQLVHIRGPKYLDSAEARYQGFLDVVEKEKISYHIFESSFQPRNDEFLINNIFERFPEIDGVFAANDVIAVSVLKTALHRGISVPEDLQIIGYDGILFGQLFYPSITTVAQPIYQLGKQAVQMLINLIEKKETEQKICRLPVQLVERDTTRKE</sequence>
<keyword evidence="3" id="KW-0238">DNA-binding</keyword>
<dbReference type="SMART" id="SM00354">
    <property type="entry name" value="HTH_LACI"/>
    <property type="match status" value="1"/>
</dbReference>
<evidence type="ECO:0000256" key="2">
    <source>
        <dbReference type="ARBA" id="ARBA00023015"/>
    </source>
</evidence>
<dbReference type="CDD" id="cd01392">
    <property type="entry name" value="HTH_LacI"/>
    <property type="match status" value="1"/>
</dbReference>
<evidence type="ECO:0000256" key="1">
    <source>
        <dbReference type="ARBA" id="ARBA00022491"/>
    </source>
</evidence>
<dbReference type="Gene3D" id="1.10.260.40">
    <property type="entry name" value="lambda repressor-like DNA-binding domains"/>
    <property type="match status" value="1"/>
</dbReference>
<dbReference type="SUPFAM" id="SSF53822">
    <property type="entry name" value="Periplasmic binding protein-like I"/>
    <property type="match status" value="1"/>
</dbReference>
<dbReference type="EMBL" id="WUUL01000011">
    <property type="protein sequence ID" value="MXQ55035.1"/>
    <property type="molecule type" value="Genomic_DNA"/>
</dbReference>
<protein>
    <submittedName>
        <fullName evidence="6">Substrate-binding domain-containing protein</fullName>
    </submittedName>
</protein>
<dbReference type="Gene3D" id="3.40.50.2300">
    <property type="match status" value="2"/>
</dbReference>
<dbReference type="PRINTS" id="PR00036">
    <property type="entry name" value="HTHLACI"/>
</dbReference>
<proteinExistence type="predicted"/>
<evidence type="ECO:0000256" key="4">
    <source>
        <dbReference type="ARBA" id="ARBA00023163"/>
    </source>
</evidence>
<dbReference type="GO" id="GO:0000976">
    <property type="term" value="F:transcription cis-regulatory region binding"/>
    <property type="evidence" value="ECO:0007669"/>
    <property type="project" value="TreeGrafter"/>
</dbReference>